<keyword evidence="1" id="KW-0472">Membrane</keyword>
<evidence type="ECO:0000313" key="2">
    <source>
        <dbReference type="EMBL" id="TDE11039.1"/>
    </source>
</evidence>
<proteinExistence type="predicted"/>
<feature type="transmembrane region" description="Helical" evidence="1">
    <location>
        <begin position="78"/>
        <end position="102"/>
    </location>
</feature>
<dbReference type="RefSeq" id="WP_131961300.1">
    <property type="nucleotide sequence ID" value="NZ_SMFL01000013.1"/>
</dbReference>
<gene>
    <name evidence="2" type="ORF">E0F88_26435</name>
</gene>
<keyword evidence="1" id="KW-1133">Transmembrane helix</keyword>
<protein>
    <submittedName>
        <fullName evidence="2">Uncharacterized protein</fullName>
    </submittedName>
</protein>
<keyword evidence="1" id="KW-0812">Transmembrane</keyword>
<organism evidence="2 3">
    <name type="scientific">Dyadobacter psychrotolerans</name>
    <dbReference type="NCBI Taxonomy" id="2541721"/>
    <lineage>
        <taxon>Bacteria</taxon>
        <taxon>Pseudomonadati</taxon>
        <taxon>Bacteroidota</taxon>
        <taxon>Cytophagia</taxon>
        <taxon>Cytophagales</taxon>
        <taxon>Spirosomataceae</taxon>
        <taxon>Dyadobacter</taxon>
    </lineage>
</organism>
<evidence type="ECO:0000256" key="1">
    <source>
        <dbReference type="SAM" id="Phobius"/>
    </source>
</evidence>
<dbReference type="EMBL" id="SMFL01000013">
    <property type="protein sequence ID" value="TDE11039.1"/>
    <property type="molecule type" value="Genomic_DNA"/>
</dbReference>
<reference evidence="2 3" key="1">
    <citation type="submission" date="2019-03" db="EMBL/GenBank/DDBJ databases">
        <title>Dyadobacter AR-3-6 sp. nov., isolated from arctic soil.</title>
        <authorList>
            <person name="Chaudhary D.K."/>
        </authorList>
    </citation>
    <scope>NUCLEOTIDE SEQUENCE [LARGE SCALE GENOMIC DNA]</scope>
    <source>
        <strain evidence="2 3">AR-3-6</strain>
    </source>
</reference>
<dbReference type="Proteomes" id="UP000294850">
    <property type="component" value="Unassembled WGS sequence"/>
</dbReference>
<name>A0A4R5DBJ0_9BACT</name>
<sequence>MKKQISILLLAIYLFSNFHLIELVKIPMLIEHYGQHQKWNQKSTFIDFIVLHYQQAISGHSDYDLDKKLPFLSGQDHLAIWVTPIFSNPTFLFQPALFCYFLKRDSFHLNDRINSSYLSGIWQPPKYC</sequence>
<comment type="caution">
    <text evidence="2">The sequence shown here is derived from an EMBL/GenBank/DDBJ whole genome shotgun (WGS) entry which is preliminary data.</text>
</comment>
<accession>A0A4R5DBJ0</accession>
<evidence type="ECO:0000313" key="3">
    <source>
        <dbReference type="Proteomes" id="UP000294850"/>
    </source>
</evidence>
<keyword evidence="3" id="KW-1185">Reference proteome</keyword>
<dbReference type="OrthoDB" id="894042at2"/>
<dbReference type="AlphaFoldDB" id="A0A4R5DBJ0"/>